<gene>
    <name evidence="11" type="ORF">RF11_13932</name>
</gene>
<dbReference type="InterPro" id="IPR027157">
    <property type="entry name" value="NCBP2"/>
</dbReference>
<dbReference type="Pfam" id="PF00076">
    <property type="entry name" value="RRM_1"/>
    <property type="match status" value="1"/>
</dbReference>
<feature type="domain" description="RRM" evidence="10">
    <location>
        <begin position="28"/>
        <end position="106"/>
    </location>
</feature>
<dbReference type="InterPro" id="IPR034148">
    <property type="entry name" value="NCBP2_RRM"/>
</dbReference>
<dbReference type="OMA" id="DIRRIIM"/>
<comment type="subcellular location">
    <subcellularLocation>
        <location evidence="1 9">Nucleus</location>
    </subcellularLocation>
</comment>
<name>A0A0C2M9F6_THEKT</name>
<dbReference type="GO" id="GO:0045292">
    <property type="term" value="P:mRNA cis splicing, via spliceosome"/>
    <property type="evidence" value="ECO:0007669"/>
    <property type="project" value="InterPro"/>
</dbReference>
<comment type="caution">
    <text evidence="11">The sequence shown here is derived from an EMBL/GenBank/DDBJ whole genome shotgun (WGS) entry which is preliminary data.</text>
</comment>
<keyword evidence="6 9" id="KW-0508">mRNA splicing</keyword>
<evidence type="ECO:0000259" key="10">
    <source>
        <dbReference type="PROSITE" id="PS50102"/>
    </source>
</evidence>
<dbReference type="GO" id="GO:0000339">
    <property type="term" value="F:RNA cap binding"/>
    <property type="evidence" value="ECO:0007669"/>
    <property type="project" value="InterPro"/>
</dbReference>
<dbReference type="GO" id="GO:0031047">
    <property type="term" value="P:regulatory ncRNA-mediated gene silencing"/>
    <property type="evidence" value="ECO:0007669"/>
    <property type="project" value="UniProtKB-KW"/>
</dbReference>
<organism evidence="11 12">
    <name type="scientific">Thelohanellus kitauei</name>
    <name type="common">Myxosporean</name>
    <dbReference type="NCBI Taxonomy" id="669202"/>
    <lineage>
        <taxon>Eukaryota</taxon>
        <taxon>Metazoa</taxon>
        <taxon>Cnidaria</taxon>
        <taxon>Myxozoa</taxon>
        <taxon>Myxosporea</taxon>
        <taxon>Bivalvulida</taxon>
        <taxon>Platysporina</taxon>
        <taxon>Myxobolidae</taxon>
        <taxon>Thelohanellus</taxon>
    </lineage>
</organism>
<dbReference type="PANTHER" id="PTHR18847">
    <property type="entry name" value="20 KD NUCLEAR CAP BINDING PROTEIN"/>
    <property type="match status" value="1"/>
</dbReference>
<keyword evidence="7 9" id="KW-0539">Nucleus</keyword>
<accession>A0A0C2M9F6</accession>
<dbReference type="GO" id="GO:0005634">
    <property type="term" value="C:nucleus"/>
    <property type="evidence" value="ECO:0007669"/>
    <property type="project" value="UniProtKB-SubCell"/>
</dbReference>
<evidence type="ECO:0000256" key="3">
    <source>
        <dbReference type="ARBA" id="ARBA00022664"/>
    </source>
</evidence>
<evidence type="ECO:0000256" key="6">
    <source>
        <dbReference type="ARBA" id="ARBA00023187"/>
    </source>
</evidence>
<reference evidence="11 12" key="1">
    <citation type="journal article" date="2014" name="Genome Biol. Evol.">
        <title>The genome of the myxosporean Thelohanellus kitauei shows adaptations to nutrient acquisition within its fish host.</title>
        <authorList>
            <person name="Yang Y."/>
            <person name="Xiong J."/>
            <person name="Zhou Z."/>
            <person name="Huo F."/>
            <person name="Miao W."/>
            <person name="Ran C."/>
            <person name="Liu Y."/>
            <person name="Zhang J."/>
            <person name="Feng J."/>
            <person name="Wang M."/>
            <person name="Wang M."/>
            <person name="Wang L."/>
            <person name="Yao B."/>
        </authorList>
    </citation>
    <scope>NUCLEOTIDE SEQUENCE [LARGE SCALE GENOMIC DNA]</scope>
    <source>
        <strain evidence="11">Wuqing</strain>
    </source>
</reference>
<evidence type="ECO:0000256" key="8">
    <source>
        <dbReference type="PROSITE-ProRule" id="PRU00176"/>
    </source>
</evidence>
<dbReference type="OrthoDB" id="201398at2759"/>
<dbReference type="InterPro" id="IPR012677">
    <property type="entry name" value="Nucleotide-bd_a/b_plait_sf"/>
</dbReference>
<dbReference type="GO" id="GO:0005846">
    <property type="term" value="C:nuclear cap binding complex"/>
    <property type="evidence" value="ECO:0007669"/>
    <property type="project" value="InterPro"/>
</dbReference>
<dbReference type="InterPro" id="IPR000504">
    <property type="entry name" value="RRM_dom"/>
</dbReference>
<dbReference type="AlphaFoldDB" id="A0A0C2M9F6"/>
<proteinExistence type="inferred from homology"/>
<evidence type="ECO:0000256" key="4">
    <source>
        <dbReference type="ARBA" id="ARBA00022884"/>
    </source>
</evidence>
<dbReference type="PANTHER" id="PTHR18847:SF0">
    <property type="entry name" value="NUCLEAR CAP-BINDING PROTEIN SUBUNIT 2"/>
    <property type="match status" value="1"/>
</dbReference>
<dbReference type="PROSITE" id="PS50102">
    <property type="entry name" value="RRM"/>
    <property type="match status" value="1"/>
</dbReference>
<keyword evidence="12" id="KW-1185">Reference proteome</keyword>
<dbReference type="Proteomes" id="UP000031668">
    <property type="component" value="Unassembled WGS sequence"/>
</dbReference>
<keyword evidence="3 9" id="KW-0507">mRNA processing</keyword>
<evidence type="ECO:0000256" key="1">
    <source>
        <dbReference type="ARBA" id="ARBA00004123"/>
    </source>
</evidence>
<evidence type="ECO:0000256" key="2">
    <source>
        <dbReference type="ARBA" id="ARBA00010725"/>
    </source>
</evidence>
<dbReference type="SUPFAM" id="SSF54928">
    <property type="entry name" value="RNA-binding domain, RBD"/>
    <property type="match status" value="1"/>
</dbReference>
<dbReference type="CDD" id="cd12240">
    <property type="entry name" value="RRM_NCBP2"/>
    <property type="match status" value="1"/>
</dbReference>
<evidence type="ECO:0000313" key="11">
    <source>
        <dbReference type="EMBL" id="KII60959.1"/>
    </source>
</evidence>
<keyword evidence="5" id="KW-0943">RNA-mediated gene silencing</keyword>
<sequence length="149" mass="17232">MSFYKRRYRDRDFAGPPEELERKLAESTTVYVGNLSFYVEESQIYAFFSIFGPIKSVIMGLNRNTKTPCGFCFVVFYRRCHAESAASYISAMMLNNRLLTVDIDAGFEEGRQYGRGNHGGQIQDERRTIFDEERGGYAKFVKRDSERPS</sequence>
<keyword evidence="4 8" id="KW-0694">RNA-binding</keyword>
<dbReference type="EMBL" id="JWZT01005390">
    <property type="protein sequence ID" value="KII60959.1"/>
    <property type="molecule type" value="Genomic_DNA"/>
</dbReference>
<comment type="similarity">
    <text evidence="2 9">Belongs to the RRM NCBP2 family.</text>
</comment>
<protein>
    <recommendedName>
        <fullName evidence="9">Nuclear cap-binding protein subunit 2</fullName>
    </recommendedName>
    <alternativeName>
        <fullName evidence="9">20 kDa nuclear cap-binding protein</fullName>
    </alternativeName>
</protein>
<dbReference type="SMART" id="SM00360">
    <property type="entry name" value="RRM"/>
    <property type="match status" value="1"/>
</dbReference>
<evidence type="ECO:0000256" key="5">
    <source>
        <dbReference type="ARBA" id="ARBA00023158"/>
    </source>
</evidence>
<evidence type="ECO:0000256" key="9">
    <source>
        <dbReference type="RuleBase" id="RU364036"/>
    </source>
</evidence>
<dbReference type="InterPro" id="IPR035979">
    <property type="entry name" value="RBD_domain_sf"/>
</dbReference>
<evidence type="ECO:0000313" key="12">
    <source>
        <dbReference type="Proteomes" id="UP000031668"/>
    </source>
</evidence>
<dbReference type="Gene3D" id="3.30.70.330">
    <property type="match status" value="1"/>
</dbReference>
<evidence type="ECO:0000256" key="7">
    <source>
        <dbReference type="ARBA" id="ARBA00023242"/>
    </source>
</evidence>